<sequence length="70" mass="8491">MKNFFKEVKKEKKIEEETGIKFMKDKEYALKFNKFFRSSLEALEKDPELEKELEKNTPNKFSKKTAKLRK</sequence>
<dbReference type="GeneID" id="33313891"/>
<feature type="compositionally biased region" description="Basic and acidic residues" evidence="1">
    <location>
        <begin position="47"/>
        <end position="57"/>
    </location>
</feature>
<dbReference type="AlphaFoldDB" id="A0A218NMG3"/>
<feature type="compositionally biased region" description="Basic residues" evidence="1">
    <location>
        <begin position="61"/>
        <end position="70"/>
    </location>
</feature>
<organism evidence="2 3">
    <name type="scientific">Candidatus Mancarchaeum acidiphilum</name>
    <dbReference type="NCBI Taxonomy" id="1920749"/>
    <lineage>
        <taxon>Archaea</taxon>
        <taxon>Candidatus Micrarchaeota</taxon>
        <taxon>Candidatus Mancarchaeum</taxon>
    </lineage>
</organism>
<keyword evidence="3" id="KW-1185">Reference proteome</keyword>
<gene>
    <name evidence="2" type="ORF">Mia14_0333</name>
</gene>
<dbReference type="KEGG" id="marh:Mia14_0333"/>
<accession>A0A218NMG3</accession>
<proteinExistence type="predicted"/>
<evidence type="ECO:0000256" key="1">
    <source>
        <dbReference type="SAM" id="MobiDB-lite"/>
    </source>
</evidence>
<name>A0A218NMG3_9ARCH</name>
<feature type="region of interest" description="Disordered" evidence="1">
    <location>
        <begin position="47"/>
        <end position="70"/>
    </location>
</feature>
<reference evidence="2 3" key="1">
    <citation type="journal article" date="2017" name="Nat. Commun.">
        <title>'ARMAN' archaea depend on association with euryarchaeal host in culture and in situ.</title>
        <authorList>
            <person name="Golyshina O."/>
            <person name="Toshchakov S."/>
            <person name="Makarova K."/>
            <person name="Gavrilov S."/>
            <person name="Korzhenkov A."/>
            <person name="La Cono V."/>
            <person name="Arcadi E."/>
            <person name="Nechitaylo T."/>
            <person name="Ferrer M."/>
            <person name="Kublanov I."/>
            <person name="Wolf Y."/>
            <person name="Yakimov M."/>
            <person name="Golyshin P."/>
            <person name="Slesarev A."/>
            <person name="Kozyavkin S."/>
        </authorList>
    </citation>
    <scope>NUCLEOTIDE SEQUENCE [LARGE SCALE GENOMIC DNA]</scope>
    <source>
        <strain evidence="2 3">Mia14</strain>
    </source>
</reference>
<evidence type="ECO:0000313" key="3">
    <source>
        <dbReference type="Proteomes" id="UP000197679"/>
    </source>
</evidence>
<protein>
    <submittedName>
        <fullName evidence="2">Uncharacterized protein</fullName>
    </submittedName>
</protein>
<dbReference type="EMBL" id="CP019964">
    <property type="protein sequence ID" value="ASI13659.1"/>
    <property type="molecule type" value="Genomic_DNA"/>
</dbReference>
<dbReference type="RefSeq" id="WP_088819823.1">
    <property type="nucleotide sequence ID" value="NZ_CP019964.1"/>
</dbReference>
<dbReference type="Proteomes" id="UP000197679">
    <property type="component" value="Chromosome"/>
</dbReference>
<evidence type="ECO:0000313" key="2">
    <source>
        <dbReference type="EMBL" id="ASI13659.1"/>
    </source>
</evidence>